<name>A0A518B261_9BACT</name>
<keyword evidence="3" id="KW-1185">Reference proteome</keyword>
<sequence precursor="true">MKSIVSTTCATLLLVGVASPVLGQPTPGSDPLPSWKEGDVKRAIITFVDAVTTEGSPDYVPPEERIATFDNDGSLWSEKPTYFQLFFAIDQVRKMAANHPDWETTEPFKSALAGDVNGLMATGKEGLAKILASSHANLTAEEFSAAVRDWLATRRHPITNRPYDEMVYQPMLELLAYLREHGFKTFIVSGGGIDFIRVFAEETYGIPPEQVIGSSIAAKFEMRDGIPTIVKRPEGMFIDDKEGKPIGIYQHIGRRPLFAAGNSDGDLQMLQYTTIPRSESDSGRHFGLIVHHTDADREWAYDRDSHVGRLEQALDEAPKRGWRVADMKRDWTRIYPDATQSSDR</sequence>
<reference evidence="2 3" key="1">
    <citation type="submission" date="2019-02" db="EMBL/GenBank/DDBJ databases">
        <title>Deep-cultivation of Planctomycetes and their phenomic and genomic characterization uncovers novel biology.</title>
        <authorList>
            <person name="Wiegand S."/>
            <person name="Jogler M."/>
            <person name="Boedeker C."/>
            <person name="Pinto D."/>
            <person name="Vollmers J."/>
            <person name="Rivas-Marin E."/>
            <person name="Kohn T."/>
            <person name="Peeters S.H."/>
            <person name="Heuer A."/>
            <person name="Rast P."/>
            <person name="Oberbeckmann S."/>
            <person name="Bunk B."/>
            <person name="Jeske O."/>
            <person name="Meyerdierks A."/>
            <person name="Storesund J.E."/>
            <person name="Kallscheuer N."/>
            <person name="Luecker S."/>
            <person name="Lage O.M."/>
            <person name="Pohl T."/>
            <person name="Merkel B.J."/>
            <person name="Hornburger P."/>
            <person name="Mueller R.-W."/>
            <person name="Bruemmer F."/>
            <person name="Labrenz M."/>
            <person name="Spormann A.M."/>
            <person name="Op den Camp H."/>
            <person name="Overmann J."/>
            <person name="Amann R."/>
            <person name="Jetten M.S.M."/>
            <person name="Mascher T."/>
            <person name="Medema M.H."/>
            <person name="Devos D.P."/>
            <person name="Kaster A.-K."/>
            <person name="Ovreas L."/>
            <person name="Rohde M."/>
            <person name="Galperin M.Y."/>
            <person name="Jogler C."/>
        </authorList>
    </citation>
    <scope>NUCLEOTIDE SEQUENCE [LARGE SCALE GENOMIC DNA]</scope>
    <source>
        <strain evidence="2 3">Pan216</strain>
    </source>
</reference>
<gene>
    <name evidence="2" type="ORF">Pan216_19280</name>
</gene>
<keyword evidence="1" id="KW-0732">Signal</keyword>
<evidence type="ECO:0000313" key="3">
    <source>
        <dbReference type="Proteomes" id="UP000317093"/>
    </source>
</evidence>
<dbReference type="InterPro" id="IPR036412">
    <property type="entry name" value="HAD-like_sf"/>
</dbReference>
<dbReference type="GO" id="GO:0016787">
    <property type="term" value="F:hydrolase activity"/>
    <property type="evidence" value="ECO:0007669"/>
    <property type="project" value="UniProtKB-KW"/>
</dbReference>
<evidence type="ECO:0000313" key="2">
    <source>
        <dbReference type="EMBL" id="QDU61075.1"/>
    </source>
</evidence>
<dbReference type="RefSeq" id="WP_145257714.1">
    <property type="nucleotide sequence ID" value="NZ_CP036279.1"/>
</dbReference>
<dbReference type="EMBL" id="CP036279">
    <property type="protein sequence ID" value="QDU61075.1"/>
    <property type="molecule type" value="Genomic_DNA"/>
</dbReference>
<proteinExistence type="predicted"/>
<dbReference type="InterPro" id="IPR023214">
    <property type="entry name" value="HAD_sf"/>
</dbReference>
<keyword evidence="2" id="KW-0378">Hydrolase</keyword>
<dbReference type="Gene3D" id="3.40.50.1000">
    <property type="entry name" value="HAD superfamily/HAD-like"/>
    <property type="match status" value="1"/>
</dbReference>
<dbReference type="SUPFAM" id="SSF56784">
    <property type="entry name" value="HAD-like"/>
    <property type="match status" value="1"/>
</dbReference>
<feature type="chain" id="PRO_5022083859" evidence="1">
    <location>
        <begin position="24"/>
        <end position="344"/>
    </location>
</feature>
<dbReference type="AlphaFoldDB" id="A0A518B261"/>
<accession>A0A518B261</accession>
<feature type="signal peptide" evidence="1">
    <location>
        <begin position="1"/>
        <end position="23"/>
    </location>
</feature>
<dbReference type="Pfam" id="PF12710">
    <property type="entry name" value="HAD"/>
    <property type="match status" value="1"/>
</dbReference>
<organism evidence="2 3">
    <name type="scientific">Kolteria novifilia</name>
    <dbReference type="NCBI Taxonomy" id="2527975"/>
    <lineage>
        <taxon>Bacteria</taxon>
        <taxon>Pseudomonadati</taxon>
        <taxon>Planctomycetota</taxon>
        <taxon>Planctomycetia</taxon>
        <taxon>Kolteriales</taxon>
        <taxon>Kolteriaceae</taxon>
        <taxon>Kolteria</taxon>
    </lineage>
</organism>
<protein>
    <submittedName>
        <fullName evidence="2">Haloacid dehalogenase-like hydrolase</fullName>
    </submittedName>
</protein>
<dbReference type="KEGG" id="knv:Pan216_19280"/>
<dbReference type="OrthoDB" id="9799365at2"/>
<evidence type="ECO:0000256" key="1">
    <source>
        <dbReference type="SAM" id="SignalP"/>
    </source>
</evidence>
<dbReference type="Proteomes" id="UP000317093">
    <property type="component" value="Chromosome"/>
</dbReference>